<dbReference type="Proteomes" id="UP000598174">
    <property type="component" value="Unassembled WGS sequence"/>
</dbReference>
<proteinExistence type="predicted"/>
<sequence>MLAGTEPVLVHNCGGKEEGHHASCECEDGGQPRMANGQLGSNRTHSEDDPAEWGTTERRAEWRKHHNDPNSPLTAAQKAEIKRRGYAGPQRINPWTSELETMELSREPIPFRDGGDVTVPRWPDEHAAIDSSRKLKGNRIPFTNTYPGDD</sequence>
<reference evidence="2" key="1">
    <citation type="submission" date="2021-01" db="EMBL/GenBank/DDBJ databases">
        <title>Whole genome shotgun sequence of Actinoplanes ferrugineus NBRC 15555.</title>
        <authorList>
            <person name="Komaki H."/>
            <person name="Tamura T."/>
        </authorList>
    </citation>
    <scope>NUCLEOTIDE SEQUENCE</scope>
    <source>
        <strain evidence="2">NBRC 15555</strain>
    </source>
</reference>
<dbReference type="AlphaFoldDB" id="A0A919JBC4"/>
<evidence type="ECO:0000313" key="3">
    <source>
        <dbReference type="Proteomes" id="UP000598174"/>
    </source>
</evidence>
<organism evidence="2 3">
    <name type="scientific">Paractinoplanes ferrugineus</name>
    <dbReference type="NCBI Taxonomy" id="113564"/>
    <lineage>
        <taxon>Bacteria</taxon>
        <taxon>Bacillati</taxon>
        <taxon>Actinomycetota</taxon>
        <taxon>Actinomycetes</taxon>
        <taxon>Micromonosporales</taxon>
        <taxon>Micromonosporaceae</taxon>
        <taxon>Paractinoplanes</taxon>
    </lineage>
</organism>
<name>A0A919JBC4_9ACTN</name>
<evidence type="ECO:0000313" key="2">
    <source>
        <dbReference type="EMBL" id="GIE16702.1"/>
    </source>
</evidence>
<protein>
    <submittedName>
        <fullName evidence="2">Uncharacterized protein</fullName>
    </submittedName>
</protein>
<feature type="region of interest" description="Disordered" evidence="1">
    <location>
        <begin position="1"/>
        <end position="98"/>
    </location>
</feature>
<feature type="compositionally biased region" description="Basic and acidic residues" evidence="1">
    <location>
        <begin position="14"/>
        <end position="24"/>
    </location>
</feature>
<gene>
    <name evidence="2" type="ORF">Afe05nite_85420</name>
</gene>
<evidence type="ECO:0000256" key="1">
    <source>
        <dbReference type="SAM" id="MobiDB-lite"/>
    </source>
</evidence>
<dbReference type="EMBL" id="BOMM01000096">
    <property type="protein sequence ID" value="GIE16702.1"/>
    <property type="molecule type" value="Genomic_DNA"/>
</dbReference>
<keyword evidence="3" id="KW-1185">Reference proteome</keyword>
<comment type="caution">
    <text evidence="2">The sequence shown here is derived from an EMBL/GenBank/DDBJ whole genome shotgun (WGS) entry which is preliminary data.</text>
</comment>
<accession>A0A919JBC4</accession>